<evidence type="ECO:0000256" key="1">
    <source>
        <dbReference type="SAM" id="MobiDB-lite"/>
    </source>
</evidence>
<evidence type="ECO:0008006" key="5">
    <source>
        <dbReference type="Google" id="ProtNLM"/>
    </source>
</evidence>
<keyword evidence="2" id="KW-1133">Transmembrane helix</keyword>
<reference evidence="3 4" key="1">
    <citation type="submission" date="2024-06" db="EMBL/GenBank/DDBJ databases">
        <title>The Natural Products Discovery Center: Release of the First 8490 Sequenced Strains for Exploring Actinobacteria Biosynthetic Diversity.</title>
        <authorList>
            <person name="Kalkreuter E."/>
            <person name="Kautsar S.A."/>
            <person name="Yang D."/>
            <person name="Bader C.D."/>
            <person name="Teijaro C.N."/>
            <person name="Fluegel L."/>
            <person name="Davis C.M."/>
            <person name="Simpson J.R."/>
            <person name="Lauterbach L."/>
            <person name="Steele A.D."/>
            <person name="Gui C."/>
            <person name="Meng S."/>
            <person name="Li G."/>
            <person name="Viehrig K."/>
            <person name="Ye F."/>
            <person name="Su P."/>
            <person name="Kiefer A.F."/>
            <person name="Nichols A."/>
            <person name="Cepeda A.J."/>
            <person name="Yan W."/>
            <person name="Fan B."/>
            <person name="Jiang Y."/>
            <person name="Adhikari A."/>
            <person name="Zheng C.-J."/>
            <person name="Schuster L."/>
            <person name="Cowan T.M."/>
            <person name="Smanski M.J."/>
            <person name="Chevrette M.G."/>
            <person name="De Carvalho L.P.S."/>
            <person name="Shen B."/>
        </authorList>
    </citation>
    <scope>NUCLEOTIDE SEQUENCE [LARGE SCALE GENOMIC DNA]</scope>
    <source>
        <strain evidence="3 4">NPDC050100</strain>
    </source>
</reference>
<dbReference type="RefSeq" id="WP_358129589.1">
    <property type="nucleotide sequence ID" value="NZ_JBFALK010000002.1"/>
</dbReference>
<evidence type="ECO:0000256" key="2">
    <source>
        <dbReference type="SAM" id="Phobius"/>
    </source>
</evidence>
<sequence length="321" mass="32891">MAAEAETTPLPKIVVPAPPPAPGGGKGLGDMPMRVVYRTIAAATAVAAVGVAGFVVLRGGDDDASAPSAVAAHTAVASPPVGTPGVSAATTGDPAATPAMTPAVTPGAASPAASPVVSSGSVTATPSTGAATVTAVMQAALSDPRIPALPEGDRRLGRLYGRAAPSRGALKDDRSGVAFPRFAKVWKLASASPFATRQMLPKVKGTNFRGLLVSCPVPIPVQASPRDTAFLAARWTLNHHPSGATIAWTASQPITVSDRDGWLLGFTVNYTIKGKKRKAMAALALVDVPKDKPALVFMTIPDTQKKHWRDINTVMSHIRVL</sequence>
<gene>
    <name evidence="3" type="ORF">AB0I59_03470</name>
</gene>
<feature type="region of interest" description="Disordered" evidence="1">
    <location>
        <begin position="1"/>
        <end position="26"/>
    </location>
</feature>
<accession>A0ABV3G7Q9</accession>
<keyword evidence="2" id="KW-0472">Membrane</keyword>
<evidence type="ECO:0000313" key="4">
    <source>
        <dbReference type="Proteomes" id="UP001551675"/>
    </source>
</evidence>
<proteinExistence type="predicted"/>
<feature type="transmembrane region" description="Helical" evidence="2">
    <location>
        <begin position="35"/>
        <end position="57"/>
    </location>
</feature>
<comment type="caution">
    <text evidence="3">The sequence shown here is derived from an EMBL/GenBank/DDBJ whole genome shotgun (WGS) entry which is preliminary data.</text>
</comment>
<keyword evidence="2" id="KW-0812">Transmembrane</keyword>
<protein>
    <recommendedName>
        <fullName evidence="5">Fibronectin attachment protein</fullName>
    </recommendedName>
</protein>
<name>A0ABV3G7Q9_MICGL</name>
<dbReference type="Proteomes" id="UP001551675">
    <property type="component" value="Unassembled WGS sequence"/>
</dbReference>
<evidence type="ECO:0000313" key="3">
    <source>
        <dbReference type="EMBL" id="MEV0967669.1"/>
    </source>
</evidence>
<dbReference type="EMBL" id="JBFALK010000002">
    <property type="protein sequence ID" value="MEV0967669.1"/>
    <property type="molecule type" value="Genomic_DNA"/>
</dbReference>
<feature type="compositionally biased region" description="Low complexity" evidence="1">
    <location>
        <begin position="88"/>
        <end position="125"/>
    </location>
</feature>
<organism evidence="3 4">
    <name type="scientific">Microtetraspora glauca</name>
    <dbReference type="NCBI Taxonomy" id="1996"/>
    <lineage>
        <taxon>Bacteria</taxon>
        <taxon>Bacillati</taxon>
        <taxon>Actinomycetota</taxon>
        <taxon>Actinomycetes</taxon>
        <taxon>Streptosporangiales</taxon>
        <taxon>Streptosporangiaceae</taxon>
        <taxon>Microtetraspora</taxon>
    </lineage>
</organism>
<keyword evidence="4" id="KW-1185">Reference proteome</keyword>
<feature type="region of interest" description="Disordered" evidence="1">
    <location>
        <begin position="77"/>
        <end position="125"/>
    </location>
</feature>